<evidence type="ECO:0000256" key="2">
    <source>
        <dbReference type="SAM" id="SignalP"/>
    </source>
</evidence>
<feature type="compositionally biased region" description="Low complexity" evidence="1">
    <location>
        <begin position="25"/>
        <end position="45"/>
    </location>
</feature>
<dbReference type="PANTHER" id="PTHR43649">
    <property type="entry name" value="ARABINOSE-BINDING PROTEIN-RELATED"/>
    <property type="match status" value="1"/>
</dbReference>
<evidence type="ECO:0000313" key="3">
    <source>
        <dbReference type="EMBL" id="GFR39430.1"/>
    </source>
</evidence>
<accession>A0A916QER5</accession>
<dbReference type="Proteomes" id="UP000654993">
    <property type="component" value="Unassembled WGS sequence"/>
</dbReference>
<dbReference type="AlphaFoldDB" id="A0A916QER5"/>
<protein>
    <submittedName>
        <fullName evidence="3">Sugar ABC transporter substrate-binding protein</fullName>
    </submittedName>
</protein>
<reference evidence="3" key="1">
    <citation type="submission" date="2020-08" db="EMBL/GenBank/DDBJ databases">
        <authorList>
            <person name="Uke A."/>
            <person name="Chhe C."/>
            <person name="Baramee S."/>
            <person name="Kosugi A."/>
        </authorList>
    </citation>
    <scope>NUCLEOTIDE SEQUENCE</scope>
    <source>
        <strain evidence="3">DA-C8</strain>
    </source>
</reference>
<sequence length="576" mass="64397">MRKWWLSALVLLLALTVAACSMTGNNNKSSGNDGNRNQSQNQNGESGEGEWNGERYDPPIVLTTVKGLDQNAAVFKEGETIEDNVHTRLIKERLGIEIKYNWVVTNTNDGYKNKLRLELSSGGEMPDVVVYRGDMETVNLLIDSGQFMAVDELIEQYAGEEYKKGLALDPTIWYPITRDGKKMALPILDYAYNGDQALWIREDWLRKLNLKAPTTLEEMEAVMDAFVNGDPDGNGLADTIGLAAGFKNGFNNWMTDIGFVFGAYGTMPGQWNMMEDGSLMFGSIDPRAKDALLTLKRWMEKGYLHQDTALKDEVGGAEFFTKGQAGMMVGPNWIPDWPLPDLKRNVPEAEFKAYPIPAGPDGLIGTAGGNPPVNGYIFINKNAKHPEAILHYYNWFFDHMANPAPGSEFANGFAEGYDYALLPDGSITSDVASYPELFPGNVDDQIVNPIYYTLTYEGARIPTLYAEAMVKLANGEPPETPYEKSLASYRTKENIDAMKVIMDQKDIRMKNYYTGPLTETMQSKNELLNKMVNETYTKIIYGQASIDEFDTMVENWLTSGGETITQEVNDWYNSVK</sequence>
<proteinExistence type="predicted"/>
<evidence type="ECO:0000313" key="4">
    <source>
        <dbReference type="Proteomes" id="UP000654993"/>
    </source>
</evidence>
<keyword evidence="2" id="KW-0732">Signal</keyword>
<dbReference type="PROSITE" id="PS51257">
    <property type="entry name" value="PROKAR_LIPOPROTEIN"/>
    <property type="match status" value="1"/>
</dbReference>
<name>A0A916QER5_9BACL</name>
<feature type="region of interest" description="Disordered" evidence="1">
    <location>
        <begin position="25"/>
        <end position="54"/>
    </location>
</feature>
<dbReference type="SUPFAM" id="SSF53850">
    <property type="entry name" value="Periplasmic binding protein-like II"/>
    <property type="match status" value="1"/>
</dbReference>
<dbReference type="PANTHER" id="PTHR43649:SF12">
    <property type="entry name" value="DIACETYLCHITOBIOSE BINDING PROTEIN DASA"/>
    <property type="match status" value="1"/>
</dbReference>
<feature type="signal peptide" evidence="2">
    <location>
        <begin position="1"/>
        <end position="19"/>
    </location>
</feature>
<evidence type="ECO:0000256" key="1">
    <source>
        <dbReference type="SAM" id="MobiDB-lite"/>
    </source>
</evidence>
<keyword evidence="4" id="KW-1185">Reference proteome</keyword>
<dbReference type="InterPro" id="IPR050490">
    <property type="entry name" value="Bact_solute-bd_prot1"/>
</dbReference>
<dbReference type="CDD" id="cd13580">
    <property type="entry name" value="PBP2_AlgQ_like_1"/>
    <property type="match status" value="1"/>
</dbReference>
<reference evidence="3" key="2">
    <citation type="journal article" date="2021" name="Data Brief">
        <title>Draft genome sequence data of the facultative, thermophilic, xylanolytic bacterium Paenibacillus sp. strain DA-C8.</title>
        <authorList>
            <person name="Chhe C."/>
            <person name="Uke A."/>
            <person name="Baramee S."/>
            <person name="Ungkulpasvich U."/>
            <person name="Tachaapaikoon C."/>
            <person name="Pason P."/>
            <person name="Waeonukul R."/>
            <person name="Ratanakhanokchai K."/>
            <person name="Kosugi A."/>
        </authorList>
    </citation>
    <scope>NUCLEOTIDE SEQUENCE</scope>
    <source>
        <strain evidence="3">DA-C8</strain>
    </source>
</reference>
<dbReference type="Gene3D" id="3.40.190.10">
    <property type="entry name" value="Periplasmic binding protein-like II"/>
    <property type="match status" value="3"/>
</dbReference>
<organism evidence="3 4">
    <name type="scientific">Insulibacter thermoxylanivorax</name>
    <dbReference type="NCBI Taxonomy" id="2749268"/>
    <lineage>
        <taxon>Bacteria</taxon>
        <taxon>Bacillati</taxon>
        <taxon>Bacillota</taxon>
        <taxon>Bacilli</taxon>
        <taxon>Bacillales</taxon>
        <taxon>Paenibacillaceae</taxon>
        <taxon>Insulibacter</taxon>
    </lineage>
</organism>
<feature type="chain" id="PRO_5039058060" evidence="2">
    <location>
        <begin position="20"/>
        <end position="576"/>
    </location>
</feature>
<gene>
    <name evidence="3" type="ORF">PRECH8_27260</name>
</gene>
<comment type="caution">
    <text evidence="3">The sequence shown here is derived from an EMBL/GenBank/DDBJ whole genome shotgun (WGS) entry which is preliminary data.</text>
</comment>
<dbReference type="RefSeq" id="WP_200967625.1">
    <property type="nucleotide sequence ID" value="NZ_BMAQ01000045.1"/>
</dbReference>
<dbReference type="EMBL" id="BMAQ01000045">
    <property type="protein sequence ID" value="GFR39430.1"/>
    <property type="molecule type" value="Genomic_DNA"/>
</dbReference>